<evidence type="ECO:0000256" key="6">
    <source>
        <dbReference type="SAM" id="Phobius"/>
    </source>
</evidence>
<evidence type="ECO:0000313" key="8">
    <source>
        <dbReference type="Proteomes" id="UP001165060"/>
    </source>
</evidence>
<dbReference type="InterPro" id="IPR018629">
    <property type="entry name" value="XK-rel"/>
</dbReference>
<evidence type="ECO:0000256" key="5">
    <source>
        <dbReference type="ARBA" id="ARBA00023136"/>
    </source>
</evidence>
<evidence type="ECO:0000256" key="2">
    <source>
        <dbReference type="ARBA" id="ARBA00008789"/>
    </source>
</evidence>
<evidence type="ECO:0000256" key="1">
    <source>
        <dbReference type="ARBA" id="ARBA00004141"/>
    </source>
</evidence>
<evidence type="ECO:0000256" key="3">
    <source>
        <dbReference type="ARBA" id="ARBA00022692"/>
    </source>
</evidence>
<feature type="transmembrane region" description="Helical" evidence="6">
    <location>
        <begin position="854"/>
        <end position="880"/>
    </location>
</feature>
<evidence type="ECO:0000256" key="4">
    <source>
        <dbReference type="ARBA" id="ARBA00022989"/>
    </source>
</evidence>
<dbReference type="Gene3D" id="3.30.530.20">
    <property type="match status" value="2"/>
</dbReference>
<protein>
    <submittedName>
        <fullName evidence="7">Uncharacterized protein</fullName>
    </submittedName>
</protein>
<accession>A0ABQ6M843</accession>
<keyword evidence="3 6" id="KW-0812">Transmembrane</keyword>
<sequence length="883" mass="98010">MHHLASAYEGRKFILEPYAEDKLRTTQSFARSIRVARTKMPFPQLLALTMARGGSASEIFFDPSTLRRPLPHAVRGVFEVKEEKFGCSTLAMTIKMATKPQNTSLVARVVTGGALGENSDDATEGRVVHLSPEVAHLVADDLLQLLPLLYERFARPDEVDHAAWESLAAHFASSPLGSASDTLLEAAMKYLLKSTLALVEEVRTNFERNWKEVDDEVRDAFPTPPPLATLAASQVELVTRCRTSLEENVETGLPWEQFASPSGLVTMWSKPAKPIRGDRRVVSGKASCVIDCPALHALHWYFAVDLREHMRESLEGGDLARVVLERPSQHDLSYAMLKKMPFPLTKRELVTRTLCFTEDGGDLIVLFEPLPESYKVDYGFKPNAVRALSRGILRFSSFPGGDKCSATLIQYADLAGRVPVSVVNRNVVAGALSNLCLMRDTFQRDEEVDADARRKLARAIRTNGQIYEAREDELMARVEGELGNLDDRTFEELESHDRLVNMQMVFIDGQSRGIWRGTTVVDACVEDAAAWELLKTTRADKKTKSKSILESGVFRINDHHQVAHAVHDSPVPTFSPRERVVSNIWKQMDDGSLKVFVESTDFDGQAKVIGGALASCIAANLTAPAAVDEWILRYPAMGELDREYVWFRPMMDTIAQRLLESVSWGLKMRLYTGAGLSTMDLLSDMFMIYTYATTEQQGTALSLAIMVGMCLLGQLFLVWVQAHKGPRRTMLKEMLIVLGGMKPGIDAMRVAGGNERAEHAAVNPDMELTVTRAFELVCESIPGTVLQLVALIKYMQENDGDYSKTALGSIIVSACTTGFTAATISFDFDVNPQRRRDEPSFYGYIPDEAGRRTAIFFCMIMNGALLLLLRCVSTALLLVVDGR</sequence>
<name>A0ABQ6M843_9STRA</name>
<gene>
    <name evidence="7" type="ORF">TeGR_g6424</name>
</gene>
<feature type="transmembrane region" description="Helical" evidence="6">
    <location>
        <begin position="700"/>
        <end position="720"/>
    </location>
</feature>
<proteinExistence type="inferred from homology"/>
<dbReference type="SUPFAM" id="SSF55961">
    <property type="entry name" value="Bet v1-like"/>
    <property type="match status" value="1"/>
</dbReference>
<dbReference type="Proteomes" id="UP001165060">
    <property type="component" value="Unassembled WGS sequence"/>
</dbReference>
<evidence type="ECO:0000313" key="7">
    <source>
        <dbReference type="EMBL" id="GMI21435.1"/>
    </source>
</evidence>
<organism evidence="7 8">
    <name type="scientific">Tetraparma gracilis</name>
    <dbReference type="NCBI Taxonomy" id="2962635"/>
    <lineage>
        <taxon>Eukaryota</taxon>
        <taxon>Sar</taxon>
        <taxon>Stramenopiles</taxon>
        <taxon>Ochrophyta</taxon>
        <taxon>Bolidophyceae</taxon>
        <taxon>Parmales</taxon>
        <taxon>Triparmaceae</taxon>
        <taxon>Tetraparma</taxon>
    </lineage>
</organism>
<comment type="subcellular location">
    <subcellularLocation>
        <location evidence="1">Membrane</location>
        <topology evidence="1">Multi-pass membrane protein</topology>
    </subcellularLocation>
</comment>
<comment type="similarity">
    <text evidence="2">Belongs to the XK family.</text>
</comment>
<dbReference type="Pfam" id="PF09815">
    <property type="entry name" value="XK-related"/>
    <property type="match status" value="1"/>
</dbReference>
<keyword evidence="8" id="KW-1185">Reference proteome</keyword>
<dbReference type="InterPro" id="IPR023393">
    <property type="entry name" value="START-like_dom_sf"/>
</dbReference>
<keyword evidence="4 6" id="KW-1133">Transmembrane helix</keyword>
<reference evidence="7 8" key="1">
    <citation type="journal article" date="2023" name="Commun. Biol.">
        <title>Genome analysis of Parmales, the sister group of diatoms, reveals the evolutionary specialization of diatoms from phago-mixotrophs to photoautotrophs.</title>
        <authorList>
            <person name="Ban H."/>
            <person name="Sato S."/>
            <person name="Yoshikawa S."/>
            <person name="Yamada K."/>
            <person name="Nakamura Y."/>
            <person name="Ichinomiya M."/>
            <person name="Sato N."/>
            <person name="Blanc-Mathieu R."/>
            <person name="Endo H."/>
            <person name="Kuwata A."/>
            <person name="Ogata H."/>
        </authorList>
    </citation>
    <scope>NUCLEOTIDE SEQUENCE [LARGE SCALE GENOMIC DNA]</scope>
</reference>
<comment type="caution">
    <text evidence="7">The sequence shown here is derived from an EMBL/GenBank/DDBJ whole genome shotgun (WGS) entry which is preliminary data.</text>
</comment>
<dbReference type="EMBL" id="BRYB01003831">
    <property type="protein sequence ID" value="GMI21435.1"/>
    <property type="molecule type" value="Genomic_DNA"/>
</dbReference>
<keyword evidence="5 6" id="KW-0472">Membrane</keyword>